<proteinExistence type="predicted"/>
<dbReference type="AlphaFoldDB" id="A0A2T4UNL4"/>
<feature type="transmembrane region" description="Helical" evidence="1">
    <location>
        <begin position="356"/>
        <end position="375"/>
    </location>
</feature>
<keyword evidence="1" id="KW-1133">Transmembrane helix</keyword>
<dbReference type="OrthoDB" id="8168962at2"/>
<evidence type="ECO:0000313" key="4">
    <source>
        <dbReference type="Proteomes" id="UP000240739"/>
    </source>
</evidence>
<reference evidence="3 4" key="1">
    <citation type="submission" date="2018-03" db="EMBL/GenBank/DDBJ databases">
        <title>Aquarubrobacter algicola gen. nov., sp. nov., a novel actinobacterium isolated from shallow eutrophic lake during the end of cyanobacterial harmful algal blooms.</title>
        <authorList>
            <person name="Chun S.J."/>
        </authorList>
    </citation>
    <scope>NUCLEOTIDE SEQUENCE [LARGE SCALE GENOMIC DNA]</scope>
    <source>
        <strain evidence="3 4">Seoho-28</strain>
    </source>
</reference>
<feature type="transmembrane region" description="Helical" evidence="1">
    <location>
        <begin position="37"/>
        <end position="58"/>
    </location>
</feature>
<feature type="transmembrane region" description="Helical" evidence="1">
    <location>
        <begin position="118"/>
        <end position="141"/>
    </location>
</feature>
<feature type="transmembrane region" description="Helical" evidence="1">
    <location>
        <begin position="450"/>
        <end position="468"/>
    </location>
</feature>
<sequence>MRVPVLLAAALVLTLVLPASAAAHGLVIRADLPIPEWLFGFGAAAVVIVTFVLLAVAWKEPRLEEPETRWLPDAVGRLVTSRSLEVLAGSVGVVALGGVIWAGYTGTESPNANLAPTLVYILFWLGFVPLSIVLGDVFRLFNPWRALGRAVGGMLARFEMPEPLAYPARLGNWPAAAGLLAFAWLELVATDGDLPVNVATATCIYTVVQFVGMSLFGVQRWCEQAEAFGVYFNLLSRISPWTRDDRRIGLRPPLAGLAAVEVRAGTVALLAVIIGSTSFDGFSGGATWQDWTRTLLDLFGGLGLSARYELELAYAVGLAGAVLLVGGFFLLGAALTRRAAGDPRSVKETARRFIHGLVPIGAAYVAAHYVTLLLLQGQSLAYLLSDPRGDGSDLLGTADWTIDYGWLSPELIWYLQVGAVILGHAAALAVAHDRALVLYGDGRRATRSQVGMLVVMVGFTVLALWLLSEAAKG</sequence>
<feature type="signal peptide" evidence="2">
    <location>
        <begin position="1"/>
        <end position="21"/>
    </location>
</feature>
<evidence type="ECO:0000256" key="2">
    <source>
        <dbReference type="SAM" id="SignalP"/>
    </source>
</evidence>
<dbReference type="Proteomes" id="UP000240739">
    <property type="component" value="Unassembled WGS sequence"/>
</dbReference>
<protein>
    <submittedName>
        <fullName evidence="3">Fenitrothion hydrolase</fullName>
    </submittedName>
</protein>
<gene>
    <name evidence="3" type="ORF">C7Y72_12055</name>
</gene>
<name>A0A2T4UNL4_9ACTN</name>
<dbReference type="EMBL" id="PYYB01000001">
    <property type="protein sequence ID" value="PTL60822.1"/>
    <property type="molecule type" value="Genomic_DNA"/>
</dbReference>
<feature type="transmembrane region" description="Helical" evidence="1">
    <location>
        <begin position="86"/>
        <end position="106"/>
    </location>
</feature>
<keyword evidence="1" id="KW-0472">Membrane</keyword>
<organism evidence="3 4">
    <name type="scientific">Paraconexibacter algicola</name>
    <dbReference type="NCBI Taxonomy" id="2133960"/>
    <lineage>
        <taxon>Bacteria</taxon>
        <taxon>Bacillati</taxon>
        <taxon>Actinomycetota</taxon>
        <taxon>Thermoleophilia</taxon>
        <taxon>Solirubrobacterales</taxon>
        <taxon>Paraconexibacteraceae</taxon>
        <taxon>Paraconexibacter</taxon>
    </lineage>
</organism>
<dbReference type="GO" id="GO:0016787">
    <property type="term" value="F:hydrolase activity"/>
    <property type="evidence" value="ECO:0007669"/>
    <property type="project" value="UniProtKB-KW"/>
</dbReference>
<keyword evidence="3" id="KW-0378">Hydrolase</keyword>
<keyword evidence="4" id="KW-1185">Reference proteome</keyword>
<evidence type="ECO:0000313" key="3">
    <source>
        <dbReference type="EMBL" id="PTL60822.1"/>
    </source>
</evidence>
<feature type="transmembrane region" description="Helical" evidence="1">
    <location>
        <begin position="254"/>
        <end position="274"/>
    </location>
</feature>
<feature type="chain" id="PRO_5015668490" evidence="2">
    <location>
        <begin position="22"/>
        <end position="473"/>
    </location>
</feature>
<feature type="transmembrane region" description="Helical" evidence="1">
    <location>
        <begin position="312"/>
        <end position="335"/>
    </location>
</feature>
<feature type="transmembrane region" description="Helical" evidence="1">
    <location>
        <begin position="411"/>
        <end position="430"/>
    </location>
</feature>
<accession>A0A2T4UNL4</accession>
<evidence type="ECO:0000256" key="1">
    <source>
        <dbReference type="SAM" id="Phobius"/>
    </source>
</evidence>
<keyword evidence="2" id="KW-0732">Signal</keyword>
<comment type="caution">
    <text evidence="3">The sequence shown here is derived from an EMBL/GenBank/DDBJ whole genome shotgun (WGS) entry which is preliminary data.</text>
</comment>
<keyword evidence="1" id="KW-0812">Transmembrane</keyword>